<keyword evidence="8 15" id="KW-0819">tRNA processing</keyword>
<keyword evidence="15" id="KW-0699">rRNA-binding</keyword>
<dbReference type="GO" id="GO:0006397">
    <property type="term" value="P:mRNA processing"/>
    <property type="evidence" value="ECO:0007669"/>
    <property type="project" value="UniProtKB-UniRule"/>
</dbReference>
<dbReference type="EMBL" id="CP121694">
    <property type="protein sequence ID" value="WRO22204.1"/>
    <property type="molecule type" value="Genomic_DNA"/>
</dbReference>
<dbReference type="SUPFAM" id="SSF54768">
    <property type="entry name" value="dsRNA-binding domain-like"/>
    <property type="match status" value="1"/>
</dbReference>
<keyword evidence="7 15" id="KW-0507">mRNA processing</keyword>
<feature type="active site" evidence="15">
    <location>
        <position position="127"/>
    </location>
</feature>
<dbReference type="GO" id="GO:0005737">
    <property type="term" value="C:cytoplasm"/>
    <property type="evidence" value="ECO:0007669"/>
    <property type="project" value="UniProtKB-SubCell"/>
</dbReference>
<evidence type="ECO:0000313" key="18">
    <source>
        <dbReference type="EMBL" id="WRO22204.1"/>
    </source>
</evidence>
<comment type="similarity">
    <text evidence="3">Belongs to the ribonuclease III family.</text>
</comment>
<dbReference type="InterPro" id="IPR011907">
    <property type="entry name" value="RNase_III"/>
</dbReference>
<dbReference type="HAMAP" id="MF_00104">
    <property type="entry name" value="RNase_III"/>
    <property type="match status" value="1"/>
</dbReference>
<dbReference type="CDD" id="cd10845">
    <property type="entry name" value="DSRM_RNAse_III_family"/>
    <property type="match status" value="1"/>
</dbReference>
<comment type="function">
    <text evidence="15">Digests double-stranded RNA. Involved in the processing of primary rRNA transcript to yield the immediate precursors to the large and small rRNAs (23S and 16S). Processes some mRNAs, and tRNAs when they are encoded in the rRNA operon. Processes pre-crRNA and tracrRNA of type II CRISPR loci if present in the organism.</text>
</comment>
<gene>
    <name evidence="15 18" type="primary">rnc</name>
    <name evidence="18" type="ORF">MFMK1_002029</name>
</gene>
<keyword evidence="11 15" id="KW-0255">Endonuclease</keyword>
<keyword evidence="10 15" id="KW-0479">Metal-binding</keyword>
<dbReference type="SUPFAM" id="SSF69065">
    <property type="entry name" value="RNase III domain-like"/>
    <property type="match status" value="1"/>
</dbReference>
<dbReference type="GO" id="GO:0019843">
    <property type="term" value="F:rRNA binding"/>
    <property type="evidence" value="ECO:0007669"/>
    <property type="project" value="UniProtKB-KW"/>
</dbReference>
<evidence type="ECO:0000313" key="19">
    <source>
        <dbReference type="Proteomes" id="UP001329915"/>
    </source>
</evidence>
<feature type="binding site" evidence="15">
    <location>
        <position position="124"/>
    </location>
    <ligand>
        <name>Mg(2+)</name>
        <dbReference type="ChEBI" id="CHEBI:18420"/>
    </ligand>
</feature>
<dbReference type="NCBIfam" id="TIGR02191">
    <property type="entry name" value="RNaseIII"/>
    <property type="match status" value="1"/>
</dbReference>
<feature type="binding site" evidence="15">
    <location>
        <position position="127"/>
    </location>
    <ligand>
        <name>Mg(2+)</name>
        <dbReference type="ChEBI" id="CHEBI:18420"/>
    </ligand>
</feature>
<dbReference type="GO" id="GO:0004525">
    <property type="term" value="F:ribonuclease III activity"/>
    <property type="evidence" value="ECO:0007669"/>
    <property type="project" value="UniProtKB-UniRule"/>
</dbReference>
<proteinExistence type="inferred from homology"/>
<comment type="cofactor">
    <cofactor evidence="15">
        <name>Mg(2+)</name>
        <dbReference type="ChEBI" id="CHEBI:18420"/>
    </cofactor>
</comment>
<comment type="catalytic activity">
    <reaction evidence="1 15">
        <text>Endonucleolytic cleavage to 5'-phosphomonoester.</text>
        <dbReference type="EC" id="3.1.26.3"/>
    </reaction>
</comment>
<feature type="active site" evidence="15">
    <location>
        <position position="55"/>
    </location>
</feature>
<keyword evidence="13 15" id="KW-0460">Magnesium</keyword>
<evidence type="ECO:0000259" key="16">
    <source>
        <dbReference type="PROSITE" id="PS50137"/>
    </source>
</evidence>
<dbReference type="FunFam" id="3.30.160.20:FF:000003">
    <property type="entry name" value="Ribonuclease 3"/>
    <property type="match status" value="1"/>
</dbReference>
<evidence type="ECO:0000256" key="4">
    <source>
        <dbReference type="ARBA" id="ARBA00011738"/>
    </source>
</evidence>
<comment type="subcellular location">
    <subcellularLocation>
        <location evidence="2 15">Cytoplasm</location>
    </subcellularLocation>
</comment>
<dbReference type="SMART" id="SM00358">
    <property type="entry name" value="DSRM"/>
    <property type="match status" value="1"/>
</dbReference>
<evidence type="ECO:0000256" key="11">
    <source>
        <dbReference type="ARBA" id="ARBA00022759"/>
    </source>
</evidence>
<dbReference type="Proteomes" id="UP001329915">
    <property type="component" value="Chromosome"/>
</dbReference>
<dbReference type="SMART" id="SM00535">
    <property type="entry name" value="RIBOc"/>
    <property type="match status" value="1"/>
</dbReference>
<dbReference type="RefSeq" id="WP_366921623.1">
    <property type="nucleotide sequence ID" value="NZ_CP121694.1"/>
</dbReference>
<dbReference type="InterPro" id="IPR014720">
    <property type="entry name" value="dsRBD_dom"/>
</dbReference>
<comment type="subunit">
    <text evidence="4 15">Homodimer.</text>
</comment>
<evidence type="ECO:0000256" key="8">
    <source>
        <dbReference type="ARBA" id="ARBA00022694"/>
    </source>
</evidence>
<evidence type="ECO:0000256" key="7">
    <source>
        <dbReference type="ARBA" id="ARBA00022664"/>
    </source>
</evidence>
<dbReference type="InterPro" id="IPR000999">
    <property type="entry name" value="RNase_III_dom"/>
</dbReference>
<keyword evidence="5 15" id="KW-0963">Cytoplasm</keyword>
<protein>
    <recommendedName>
        <fullName evidence="15">Ribonuclease 3</fullName>
        <ecNumber evidence="15">3.1.26.3</ecNumber>
    </recommendedName>
    <alternativeName>
        <fullName evidence="15">Ribonuclease III</fullName>
        <shortName evidence="15">RNase III</shortName>
    </alternativeName>
</protein>
<name>A0AAU0UQS2_9FIRM</name>
<dbReference type="PANTHER" id="PTHR11207:SF0">
    <property type="entry name" value="RIBONUCLEASE 3"/>
    <property type="match status" value="1"/>
</dbReference>
<dbReference type="GO" id="GO:0003725">
    <property type="term" value="F:double-stranded RNA binding"/>
    <property type="evidence" value="ECO:0007669"/>
    <property type="project" value="TreeGrafter"/>
</dbReference>
<dbReference type="KEGG" id="dbc:MFMK1_002029"/>
<dbReference type="AlphaFoldDB" id="A0AAU0UQS2"/>
<dbReference type="PANTHER" id="PTHR11207">
    <property type="entry name" value="RIBONUCLEASE III"/>
    <property type="match status" value="1"/>
</dbReference>
<dbReference type="GO" id="GO:0010468">
    <property type="term" value="P:regulation of gene expression"/>
    <property type="evidence" value="ECO:0007669"/>
    <property type="project" value="TreeGrafter"/>
</dbReference>
<dbReference type="GO" id="GO:0042802">
    <property type="term" value="F:identical protein binding"/>
    <property type="evidence" value="ECO:0007669"/>
    <property type="project" value="UniProtKB-ARBA"/>
</dbReference>
<evidence type="ECO:0000256" key="9">
    <source>
        <dbReference type="ARBA" id="ARBA00022722"/>
    </source>
</evidence>
<evidence type="ECO:0000256" key="5">
    <source>
        <dbReference type="ARBA" id="ARBA00022490"/>
    </source>
</evidence>
<dbReference type="GO" id="GO:0008033">
    <property type="term" value="P:tRNA processing"/>
    <property type="evidence" value="ECO:0007669"/>
    <property type="project" value="UniProtKB-KW"/>
</dbReference>
<dbReference type="PROSITE" id="PS50137">
    <property type="entry name" value="DS_RBD"/>
    <property type="match status" value="1"/>
</dbReference>
<dbReference type="CDD" id="cd00593">
    <property type="entry name" value="RIBOc"/>
    <property type="match status" value="1"/>
</dbReference>
<dbReference type="GO" id="GO:0046872">
    <property type="term" value="F:metal ion binding"/>
    <property type="evidence" value="ECO:0007669"/>
    <property type="project" value="UniProtKB-KW"/>
</dbReference>
<dbReference type="InterPro" id="IPR036389">
    <property type="entry name" value="RNase_III_sf"/>
</dbReference>
<dbReference type="Gene3D" id="3.30.160.20">
    <property type="match status" value="1"/>
</dbReference>
<evidence type="ECO:0000256" key="6">
    <source>
        <dbReference type="ARBA" id="ARBA00022552"/>
    </source>
</evidence>
<organism evidence="18 19">
    <name type="scientific">Metallumcola ferriviriculae</name>
    <dbReference type="NCBI Taxonomy" id="3039180"/>
    <lineage>
        <taxon>Bacteria</taxon>
        <taxon>Bacillati</taxon>
        <taxon>Bacillota</taxon>
        <taxon>Clostridia</taxon>
        <taxon>Neomoorellales</taxon>
        <taxon>Desulfitibacteraceae</taxon>
        <taxon>Metallumcola</taxon>
    </lineage>
</organism>
<feature type="domain" description="DRBM" evidence="16">
    <location>
        <begin position="165"/>
        <end position="234"/>
    </location>
</feature>
<dbReference type="PROSITE" id="PS50142">
    <property type="entry name" value="RNASE_3_2"/>
    <property type="match status" value="1"/>
</dbReference>
<evidence type="ECO:0000256" key="14">
    <source>
        <dbReference type="ARBA" id="ARBA00022884"/>
    </source>
</evidence>
<evidence type="ECO:0000256" key="10">
    <source>
        <dbReference type="ARBA" id="ARBA00022723"/>
    </source>
</evidence>
<evidence type="ECO:0000256" key="1">
    <source>
        <dbReference type="ARBA" id="ARBA00000109"/>
    </source>
</evidence>
<dbReference type="GO" id="GO:0006364">
    <property type="term" value="P:rRNA processing"/>
    <property type="evidence" value="ECO:0007669"/>
    <property type="project" value="UniProtKB-UniRule"/>
</dbReference>
<reference evidence="18 19" key="1">
    <citation type="submission" date="2023-04" db="EMBL/GenBank/DDBJ databases">
        <authorList>
            <person name="Hsu D."/>
        </authorList>
    </citation>
    <scope>NUCLEOTIDE SEQUENCE [LARGE SCALE GENOMIC DNA]</scope>
    <source>
        <strain evidence="18 19">MK1</strain>
    </source>
</reference>
<keyword evidence="6 15" id="KW-0698">rRNA processing</keyword>
<dbReference type="Pfam" id="PF00035">
    <property type="entry name" value="dsrm"/>
    <property type="match status" value="1"/>
</dbReference>
<evidence type="ECO:0000256" key="2">
    <source>
        <dbReference type="ARBA" id="ARBA00004496"/>
    </source>
</evidence>
<keyword evidence="12 15" id="KW-0378">Hydrolase</keyword>
<feature type="domain" description="RNase III" evidence="17">
    <location>
        <begin position="9"/>
        <end position="138"/>
    </location>
</feature>
<keyword evidence="9 15" id="KW-0540">Nuclease</keyword>
<dbReference type="EC" id="3.1.26.3" evidence="15"/>
<sequence>MEQNRARQLQELITRSQLVVESADLINQALVHPTYVFENPNIGLAHNQRLEFLGDAVLDLVVARYLYDLFPDKPEGELTKIRAAVVCEAALARAAQQIDLGKYLLLGRGEEMTGGRQRPSILADAFEALIAAIYLDAEMEQAAKFIHGILDKEIEQASSCGNYGDYKTVLQERIQKQYTNNAQYTILEEFGPDHDKRFIAGVILKDKLLAQGQGRSKKEAEQQAAKAALEMFDERK</sequence>
<feature type="binding site" evidence="15">
    <location>
        <position position="51"/>
    </location>
    <ligand>
        <name>Mg(2+)</name>
        <dbReference type="ChEBI" id="CHEBI:18420"/>
    </ligand>
</feature>
<evidence type="ECO:0000256" key="15">
    <source>
        <dbReference type="HAMAP-Rule" id="MF_00104"/>
    </source>
</evidence>
<evidence type="ECO:0000259" key="17">
    <source>
        <dbReference type="PROSITE" id="PS50142"/>
    </source>
</evidence>
<keyword evidence="19" id="KW-1185">Reference proteome</keyword>
<evidence type="ECO:0000256" key="3">
    <source>
        <dbReference type="ARBA" id="ARBA00010183"/>
    </source>
</evidence>
<keyword evidence="14 15" id="KW-0694">RNA-binding</keyword>
<accession>A0AAU0UQS2</accession>
<dbReference type="Gene3D" id="1.10.1520.10">
    <property type="entry name" value="Ribonuclease III domain"/>
    <property type="match status" value="1"/>
</dbReference>
<evidence type="ECO:0000256" key="12">
    <source>
        <dbReference type="ARBA" id="ARBA00022801"/>
    </source>
</evidence>
<dbReference type="PROSITE" id="PS00517">
    <property type="entry name" value="RNASE_3_1"/>
    <property type="match status" value="1"/>
</dbReference>
<dbReference type="FunFam" id="1.10.1520.10:FF:000001">
    <property type="entry name" value="Ribonuclease 3"/>
    <property type="match status" value="1"/>
</dbReference>
<evidence type="ECO:0000256" key="13">
    <source>
        <dbReference type="ARBA" id="ARBA00022842"/>
    </source>
</evidence>
<dbReference type="Pfam" id="PF14622">
    <property type="entry name" value="Ribonucleas_3_3"/>
    <property type="match status" value="1"/>
</dbReference>